<proteinExistence type="predicted"/>
<name>I3EG80_NEMP3</name>
<dbReference type="HOGENOM" id="CLU_2794534_0_0_1"/>
<organism evidence="1 2">
    <name type="scientific">Nematocida parisii (strain ERTm3)</name>
    <name type="common">Nematode killer fungus</name>
    <dbReference type="NCBI Taxonomy" id="935791"/>
    <lineage>
        <taxon>Eukaryota</taxon>
        <taxon>Fungi</taxon>
        <taxon>Fungi incertae sedis</taxon>
        <taxon>Microsporidia</taxon>
        <taxon>Nematocida</taxon>
    </lineage>
</organism>
<dbReference type="InParanoid" id="I3EG80"/>
<dbReference type="AlphaFoldDB" id="I3EG80"/>
<dbReference type="OrthoDB" id="676979at2759"/>
<accession>I3EG80</accession>
<sequence>MGFIQSTQYNISGLKAYSCSVNKALNLFMHRMHKRNFRAFSSKSCLCGICMLKYIKSTMYLFNVIEVF</sequence>
<dbReference type="EMBL" id="GL870879">
    <property type="protein sequence ID" value="EIJ88227.1"/>
    <property type="molecule type" value="Genomic_DNA"/>
</dbReference>
<gene>
    <name evidence="1" type="ORF">NEQG_01671</name>
</gene>
<dbReference type="Proteomes" id="UP000002872">
    <property type="component" value="Unassembled WGS sequence"/>
</dbReference>
<evidence type="ECO:0000313" key="2">
    <source>
        <dbReference type="Proteomes" id="UP000002872"/>
    </source>
</evidence>
<evidence type="ECO:0000313" key="1">
    <source>
        <dbReference type="EMBL" id="EIJ88227.1"/>
    </source>
</evidence>
<dbReference type="VEuPathDB" id="MicrosporidiaDB:NEQG_01671"/>
<protein>
    <submittedName>
        <fullName evidence="1">Uncharacterized protein</fullName>
    </submittedName>
</protein>
<keyword evidence="2" id="KW-1185">Reference proteome</keyword>
<reference evidence="1" key="1">
    <citation type="submission" date="2011-01" db="EMBL/GenBank/DDBJ databases">
        <title>The Genome Sequence of Nematocida parisii strain ERTm3.</title>
        <authorList>
            <consortium name="The Broad Institute Genome Sequencing Platform"/>
            <consortium name="The Broad Institute Genome Sequencing Center for Infectious Disease"/>
            <person name="Cuomo C."/>
            <person name="Troemel E."/>
            <person name="Young S.K."/>
            <person name="Zeng Q."/>
            <person name="Gargeya S."/>
            <person name="Fitzgerald M."/>
            <person name="Haas B."/>
            <person name="Abouelleil A."/>
            <person name="Alvarado L."/>
            <person name="Arachchi H.M."/>
            <person name="Berlin A."/>
            <person name="Chapman S.B."/>
            <person name="Gearin G."/>
            <person name="Goldberg J."/>
            <person name="Griggs A."/>
            <person name="Gujja S."/>
            <person name="Hansen M."/>
            <person name="Heiman D."/>
            <person name="Howarth C."/>
            <person name="Larimer J."/>
            <person name="Lui A."/>
            <person name="MacDonald P.J.P."/>
            <person name="McCowen C."/>
            <person name="Montmayeur A."/>
            <person name="Murphy C."/>
            <person name="Neiman D."/>
            <person name="Pearson M."/>
            <person name="Priest M."/>
            <person name="Roberts A."/>
            <person name="Saif S."/>
            <person name="Shea T."/>
            <person name="Sisk P."/>
            <person name="Stolte C."/>
            <person name="Sykes S."/>
            <person name="Wortman J."/>
            <person name="Nusbaum C."/>
            <person name="Birren B."/>
        </authorList>
    </citation>
    <scope>NUCLEOTIDE SEQUENCE</scope>
    <source>
        <strain evidence="1">ERTm3</strain>
    </source>
</reference>